<sequence>MNSIKILLGGKKIQRPSNPPEDDPVVPRSRVDGRNLTASARRNVPPPEKKRSKRRDEDEVREKRSKLVHDRPLEPPDEDEAVDEDEDLGQDAGDRHLMDEDDEGDTAAQADERARKGKGKKKKKKTVDDSWRLTGAMLAGGPMIPELIPSFGGHVAVDVWERNELRQAMNSELVRVKREVGEKMARKDQKLMMWRHISRHIIIIINPNPIPAKLHPTKDNPWHRLGDAHRHHILLTTGKHPIVNPQTRPLHSSLRSRRHQLHPLRRDKRKKPGKSKIPDEGVITEEMLDVEVEEPEQVTEELMPDNSKTCPEVSGDVVVQPDAETVNVALSMWTELLKKFVNPNVVVEPPEKGGTVAEPVLDTREGGQKTCPSEVDEQPKKPPLKKPIVSKKSAKEVEPNTSTSKVDEQPRKAPLRKPSLSKKAAKGIVIKEPVPEKAKTTGAYSEARDRDKGKTVVVSGEIAGGKCTMNCCILLL</sequence>
<reference evidence="3" key="1">
    <citation type="journal article" date="2024" name="IScience">
        <title>Strigolactones Initiate the Formation of Haustorium-like Structures in Castilleja.</title>
        <authorList>
            <person name="Buerger M."/>
            <person name="Peterson D."/>
            <person name="Chory J."/>
        </authorList>
    </citation>
    <scope>NUCLEOTIDE SEQUENCE [LARGE SCALE GENOMIC DNA]</scope>
</reference>
<organism evidence="2 3">
    <name type="scientific">Castilleja foliolosa</name>
    <dbReference type="NCBI Taxonomy" id="1961234"/>
    <lineage>
        <taxon>Eukaryota</taxon>
        <taxon>Viridiplantae</taxon>
        <taxon>Streptophyta</taxon>
        <taxon>Embryophyta</taxon>
        <taxon>Tracheophyta</taxon>
        <taxon>Spermatophyta</taxon>
        <taxon>Magnoliopsida</taxon>
        <taxon>eudicotyledons</taxon>
        <taxon>Gunneridae</taxon>
        <taxon>Pentapetalae</taxon>
        <taxon>asterids</taxon>
        <taxon>lamiids</taxon>
        <taxon>Lamiales</taxon>
        <taxon>Orobanchaceae</taxon>
        <taxon>Pedicularideae</taxon>
        <taxon>Castillejinae</taxon>
        <taxon>Castilleja</taxon>
    </lineage>
</organism>
<protein>
    <submittedName>
        <fullName evidence="2">Uncharacterized protein</fullName>
    </submittedName>
</protein>
<keyword evidence="3" id="KW-1185">Reference proteome</keyword>
<evidence type="ECO:0000256" key="1">
    <source>
        <dbReference type="SAM" id="MobiDB-lite"/>
    </source>
</evidence>
<feature type="region of interest" description="Disordered" evidence="1">
    <location>
        <begin position="1"/>
        <end position="127"/>
    </location>
</feature>
<feature type="region of interest" description="Disordered" evidence="1">
    <location>
        <begin position="240"/>
        <end position="279"/>
    </location>
</feature>
<feature type="compositionally biased region" description="Basic residues" evidence="1">
    <location>
        <begin position="254"/>
        <end position="274"/>
    </location>
</feature>
<proteinExistence type="predicted"/>
<gene>
    <name evidence="2" type="ORF">CASFOL_021036</name>
</gene>
<dbReference type="EMBL" id="JAVIJP010000028">
    <property type="protein sequence ID" value="KAL3633982.1"/>
    <property type="molecule type" value="Genomic_DNA"/>
</dbReference>
<evidence type="ECO:0000313" key="2">
    <source>
        <dbReference type="EMBL" id="KAL3633982.1"/>
    </source>
</evidence>
<dbReference type="Proteomes" id="UP001632038">
    <property type="component" value="Unassembled WGS sequence"/>
</dbReference>
<name>A0ABD3CWZ0_9LAMI</name>
<comment type="caution">
    <text evidence="2">The sequence shown here is derived from an EMBL/GenBank/DDBJ whole genome shotgun (WGS) entry which is preliminary data.</text>
</comment>
<evidence type="ECO:0000313" key="3">
    <source>
        <dbReference type="Proteomes" id="UP001632038"/>
    </source>
</evidence>
<feature type="compositionally biased region" description="Basic and acidic residues" evidence="1">
    <location>
        <begin position="54"/>
        <end position="74"/>
    </location>
</feature>
<dbReference type="AlphaFoldDB" id="A0ABD3CWZ0"/>
<accession>A0ABD3CWZ0</accession>
<feature type="compositionally biased region" description="Acidic residues" evidence="1">
    <location>
        <begin position="75"/>
        <end position="89"/>
    </location>
</feature>
<feature type="compositionally biased region" description="Basic residues" evidence="1">
    <location>
        <begin position="115"/>
        <end position="125"/>
    </location>
</feature>
<feature type="compositionally biased region" description="Basic residues" evidence="1">
    <location>
        <begin position="413"/>
        <end position="425"/>
    </location>
</feature>
<feature type="region of interest" description="Disordered" evidence="1">
    <location>
        <begin position="349"/>
        <end position="454"/>
    </location>
</feature>